<dbReference type="EMBL" id="JGCY01000351">
    <property type="protein sequence ID" value="EXY73639.1"/>
    <property type="molecule type" value="Genomic_DNA"/>
</dbReference>
<sequence length="39" mass="4504">MVEENEDGMSSLLKQEYLPDSVSVYNQEPDILKEINNEC</sequence>
<evidence type="ECO:0000313" key="1">
    <source>
        <dbReference type="EMBL" id="EXY73639.1"/>
    </source>
</evidence>
<evidence type="ECO:0000313" key="2">
    <source>
        <dbReference type="Proteomes" id="UP000020529"/>
    </source>
</evidence>
<proteinExistence type="predicted"/>
<gene>
    <name evidence="1" type="ORF">M124_2596</name>
</gene>
<organism evidence="1 2">
    <name type="scientific">Bacteroides fragilis str. 3988T(B)14</name>
    <dbReference type="NCBI Taxonomy" id="1339315"/>
    <lineage>
        <taxon>Bacteria</taxon>
        <taxon>Pseudomonadati</taxon>
        <taxon>Bacteroidota</taxon>
        <taxon>Bacteroidia</taxon>
        <taxon>Bacteroidales</taxon>
        <taxon>Bacteroidaceae</taxon>
        <taxon>Bacteroides</taxon>
    </lineage>
</organism>
<dbReference type="Proteomes" id="UP000020529">
    <property type="component" value="Unassembled WGS sequence"/>
</dbReference>
<dbReference type="AlphaFoldDB" id="A0A015SN72"/>
<comment type="caution">
    <text evidence="1">The sequence shown here is derived from an EMBL/GenBank/DDBJ whole genome shotgun (WGS) entry which is preliminary data.</text>
</comment>
<protein>
    <submittedName>
        <fullName evidence="1">Uncharacterized protein</fullName>
    </submittedName>
</protein>
<dbReference type="PATRIC" id="fig|1339315.3.peg.3291"/>
<name>A0A015SN72_BACFG</name>
<reference evidence="1 2" key="1">
    <citation type="submission" date="2014-02" db="EMBL/GenBank/DDBJ databases">
        <authorList>
            <person name="Sears C."/>
            <person name="Carroll K."/>
            <person name="Sack B.R."/>
            <person name="Qadri F."/>
            <person name="Myers L.L."/>
            <person name="Chung G.-T."/>
            <person name="Escheverria P."/>
            <person name="Fraser C.M."/>
            <person name="Sadzewicz L."/>
            <person name="Shefchek K.A."/>
            <person name="Tallon L."/>
            <person name="Das S.P."/>
            <person name="Daugherty S."/>
            <person name="Mongodin E.F."/>
        </authorList>
    </citation>
    <scope>NUCLEOTIDE SEQUENCE [LARGE SCALE GENOMIC DNA]</scope>
    <source>
        <strain evidence="2">3988T(B)14</strain>
    </source>
</reference>
<accession>A0A015SN72</accession>